<proteinExistence type="predicted"/>
<feature type="signal peptide" evidence="1">
    <location>
        <begin position="1"/>
        <end position="19"/>
    </location>
</feature>
<gene>
    <name evidence="2" type="ORF">DdX_21575</name>
</gene>
<keyword evidence="3" id="KW-1185">Reference proteome</keyword>
<organism evidence="2 3">
    <name type="scientific">Ditylenchus destructor</name>
    <dbReference type="NCBI Taxonomy" id="166010"/>
    <lineage>
        <taxon>Eukaryota</taxon>
        <taxon>Metazoa</taxon>
        <taxon>Ecdysozoa</taxon>
        <taxon>Nematoda</taxon>
        <taxon>Chromadorea</taxon>
        <taxon>Rhabditida</taxon>
        <taxon>Tylenchina</taxon>
        <taxon>Tylenchomorpha</taxon>
        <taxon>Sphaerularioidea</taxon>
        <taxon>Anguinidae</taxon>
        <taxon>Anguininae</taxon>
        <taxon>Ditylenchus</taxon>
    </lineage>
</organism>
<comment type="caution">
    <text evidence="2">The sequence shown here is derived from an EMBL/GenBank/DDBJ whole genome shotgun (WGS) entry which is preliminary data.</text>
</comment>
<evidence type="ECO:0000313" key="2">
    <source>
        <dbReference type="EMBL" id="KAI1691891.1"/>
    </source>
</evidence>
<protein>
    <submittedName>
        <fullName evidence="2">Uncharacterized protein</fullName>
    </submittedName>
</protein>
<accession>A0AAD4MG94</accession>
<name>A0AAD4MG94_9BILA</name>
<dbReference type="Proteomes" id="UP001201812">
    <property type="component" value="Unassembled WGS sequence"/>
</dbReference>
<dbReference type="EMBL" id="JAKKPZ010000853">
    <property type="protein sequence ID" value="KAI1691891.1"/>
    <property type="molecule type" value="Genomic_DNA"/>
</dbReference>
<evidence type="ECO:0000256" key="1">
    <source>
        <dbReference type="SAM" id="SignalP"/>
    </source>
</evidence>
<sequence>MQAIMPAILLVICFDMIKANEIPEDILNYEPEILIESTYKSSRYVRKPSCASHDRFGNIMLNGQMHNDAIAPFSFHSTLHEESEFSMVFCLRGEDTDEQLMCDKNGLVVCFHSYNDEFPTENLTEIPQYLAHQCKEMNGFMVKTENRAFFRIDTRYGNT</sequence>
<reference evidence="2" key="1">
    <citation type="submission" date="2022-01" db="EMBL/GenBank/DDBJ databases">
        <title>Genome Sequence Resource for Two Populations of Ditylenchus destructor, the Migratory Endoparasitic Phytonematode.</title>
        <authorList>
            <person name="Zhang H."/>
            <person name="Lin R."/>
            <person name="Xie B."/>
        </authorList>
    </citation>
    <scope>NUCLEOTIDE SEQUENCE</scope>
    <source>
        <strain evidence="2">BazhouSP</strain>
    </source>
</reference>
<feature type="chain" id="PRO_5041984488" evidence="1">
    <location>
        <begin position="20"/>
        <end position="159"/>
    </location>
</feature>
<keyword evidence="1" id="KW-0732">Signal</keyword>
<evidence type="ECO:0000313" key="3">
    <source>
        <dbReference type="Proteomes" id="UP001201812"/>
    </source>
</evidence>
<dbReference type="AlphaFoldDB" id="A0AAD4MG94"/>